<protein>
    <submittedName>
        <fullName evidence="2">Type II toxin-antitoxin system VapC family toxin</fullName>
    </submittedName>
</protein>
<comment type="caution">
    <text evidence="2">The sequence shown here is derived from an EMBL/GenBank/DDBJ whole genome shotgun (WGS) entry which is preliminary data.</text>
</comment>
<dbReference type="InterPro" id="IPR041705">
    <property type="entry name" value="PIN_Sll0205"/>
</dbReference>
<evidence type="ECO:0000259" key="1">
    <source>
        <dbReference type="Pfam" id="PF01850"/>
    </source>
</evidence>
<gene>
    <name evidence="2" type="ORF">J0H12_03425</name>
</gene>
<dbReference type="InterPro" id="IPR029060">
    <property type="entry name" value="PIN-like_dom_sf"/>
</dbReference>
<dbReference type="Pfam" id="PF01850">
    <property type="entry name" value="PIN"/>
    <property type="match status" value="1"/>
</dbReference>
<dbReference type="PANTHER" id="PTHR36173">
    <property type="entry name" value="RIBONUCLEASE VAPC16-RELATED"/>
    <property type="match status" value="1"/>
</dbReference>
<dbReference type="EMBL" id="JAFKGL010000014">
    <property type="protein sequence ID" value="MBN9412962.1"/>
    <property type="molecule type" value="Genomic_DNA"/>
</dbReference>
<dbReference type="CDD" id="cd09872">
    <property type="entry name" value="PIN_Sll0205-like"/>
    <property type="match status" value="1"/>
</dbReference>
<evidence type="ECO:0000313" key="2">
    <source>
        <dbReference type="EMBL" id="MBN9412962.1"/>
    </source>
</evidence>
<dbReference type="Gene3D" id="3.40.50.1010">
    <property type="entry name" value="5'-nuclease"/>
    <property type="match status" value="1"/>
</dbReference>
<dbReference type="Proteomes" id="UP000664414">
    <property type="component" value="Unassembled WGS sequence"/>
</dbReference>
<name>A0A8J7PQZ0_9PROT</name>
<proteinExistence type="predicted"/>
<dbReference type="InterPro" id="IPR052919">
    <property type="entry name" value="TA_system_RNase"/>
</dbReference>
<feature type="domain" description="PIN" evidence="1">
    <location>
        <begin position="10"/>
        <end position="132"/>
    </location>
</feature>
<dbReference type="SUPFAM" id="SSF88723">
    <property type="entry name" value="PIN domain-like"/>
    <property type="match status" value="1"/>
</dbReference>
<sequence length="142" mass="16005">MQNHLNIQLILDTHVFLWLMNDENELSLEARKIIETSIIDGSIAISAISLWEISMLHARERILLNQPCLTWIKRSLEAPGITLYPLTPEITVESASLPGGFHGDSADRFIVATARVLGIPLLTREQKIIDYGKDDYLHCIKA</sequence>
<dbReference type="AlphaFoldDB" id="A0A8J7PQZ0"/>
<accession>A0A8J7PQZ0</accession>
<reference evidence="2" key="1">
    <citation type="submission" date="2021-02" db="EMBL/GenBank/DDBJ databases">
        <title>Thiocyanate and organic carbon inputs drive convergent selection for specific autotrophic Afipia and Thiobacillus strains within complex microbiomes.</title>
        <authorList>
            <person name="Huddy R.J."/>
            <person name="Sachdeva R."/>
            <person name="Kadzinga F."/>
            <person name="Kantor R.S."/>
            <person name="Harrison S.T.L."/>
            <person name="Banfield J.F."/>
        </authorList>
    </citation>
    <scope>NUCLEOTIDE SEQUENCE</scope>
    <source>
        <strain evidence="2">SCN18_10_11_15_R4_P_38_20</strain>
    </source>
</reference>
<dbReference type="PANTHER" id="PTHR36173:SF1">
    <property type="entry name" value="RIBONUCLEASE VAPC22"/>
    <property type="match status" value="1"/>
</dbReference>
<organism evidence="2 3">
    <name type="scientific">Candidatus Paracaedimonas acanthamoebae</name>
    <dbReference type="NCBI Taxonomy" id="244581"/>
    <lineage>
        <taxon>Bacteria</taxon>
        <taxon>Pseudomonadati</taxon>
        <taxon>Pseudomonadota</taxon>
        <taxon>Alphaproteobacteria</taxon>
        <taxon>Holosporales</taxon>
        <taxon>Caedimonadaceae</taxon>
        <taxon>Candidatus Paracaedimonas</taxon>
    </lineage>
</organism>
<evidence type="ECO:0000313" key="3">
    <source>
        <dbReference type="Proteomes" id="UP000664414"/>
    </source>
</evidence>
<dbReference type="InterPro" id="IPR002716">
    <property type="entry name" value="PIN_dom"/>
</dbReference>